<keyword evidence="2" id="KW-0012">Acyltransferase</keyword>
<evidence type="ECO:0000313" key="5">
    <source>
        <dbReference type="Proteomes" id="UP000274117"/>
    </source>
</evidence>
<dbReference type="PANTHER" id="PTHR42919:SF8">
    <property type="entry name" value="N-ALPHA-ACETYLTRANSFERASE 50"/>
    <property type="match status" value="1"/>
</dbReference>
<dbReference type="CDD" id="cd04301">
    <property type="entry name" value="NAT_SF"/>
    <property type="match status" value="1"/>
</dbReference>
<dbReference type="PRINTS" id="PR01754">
    <property type="entry name" value="SACTRNSFRASE"/>
</dbReference>
<name>A0A3R8R9R1_STRSU</name>
<reference evidence="4 5" key="2">
    <citation type="submission" date="2018-12" db="EMBL/GenBank/DDBJ databases">
        <title>Whole-genome sequences of fifteen clinical Streptococcus suis strains isolated from pigs between 2006 and 2018.</title>
        <authorList>
            <person name="Stevens M.J.A."/>
            <person name="Cernela N."/>
            <person name="Spoerry Serrano N."/>
            <person name="Schmitt S."/>
            <person name="Schrenzel J."/>
            <person name="Stephan R."/>
        </authorList>
    </citation>
    <scope>NUCLEOTIDE SEQUENCE [LARGE SCALE GENOMIC DNA]</scope>
    <source>
        <strain evidence="4 5">PP422</strain>
    </source>
</reference>
<dbReference type="AlphaFoldDB" id="A0A3R8R9R1"/>
<protein>
    <submittedName>
        <fullName evidence="4">GNAT family N-acetyltransferase</fullName>
    </submittedName>
</protein>
<dbReference type="PROSITE" id="PS51186">
    <property type="entry name" value="GNAT"/>
    <property type="match status" value="1"/>
</dbReference>
<evidence type="ECO:0000313" key="4">
    <source>
        <dbReference type="EMBL" id="RRR50636.1"/>
    </source>
</evidence>
<keyword evidence="1 4" id="KW-0808">Transferase</keyword>
<dbReference type="InterPro" id="IPR051556">
    <property type="entry name" value="N-term/lysine_N-AcTrnsfr"/>
</dbReference>
<dbReference type="InterPro" id="IPR016181">
    <property type="entry name" value="Acyl_CoA_acyltransferase"/>
</dbReference>
<dbReference type="SUPFAM" id="SSF55729">
    <property type="entry name" value="Acyl-CoA N-acyltransferases (Nat)"/>
    <property type="match status" value="1"/>
</dbReference>
<dbReference type="Gene3D" id="3.40.630.30">
    <property type="match status" value="1"/>
</dbReference>
<reference evidence="4 5" key="1">
    <citation type="submission" date="2018-11" db="EMBL/GenBank/DDBJ databases">
        <authorList>
            <person name="Stevens M.J."/>
            <person name="Cernela N."/>
            <person name="Spoerry Serrano N."/>
            <person name="Schmitt S."/>
            <person name="Schrenzel J."/>
            <person name="Stephan R."/>
        </authorList>
    </citation>
    <scope>NUCLEOTIDE SEQUENCE [LARGE SCALE GENOMIC DNA]</scope>
    <source>
        <strain evidence="4 5">PP422</strain>
    </source>
</reference>
<dbReference type="PANTHER" id="PTHR42919">
    <property type="entry name" value="N-ALPHA-ACETYLTRANSFERASE"/>
    <property type="match status" value="1"/>
</dbReference>
<evidence type="ECO:0000256" key="1">
    <source>
        <dbReference type="ARBA" id="ARBA00022679"/>
    </source>
</evidence>
<sequence length="161" mass="18489">MNNPNHPFLLIGRLIPSYQNQAWSSQAVLFESTEWVTFPDENYDFEQIQDSHIFIGAYDDNKCVGLAILQKPLFKYIYLHNLKVYADYRQQGLASMLIDKAKEIAQSKGYQGIYTIAQDNNLIACQFYPKVGFEIGGLDTRVYKGTAQEGKADIYFYLDCD</sequence>
<dbReference type="InterPro" id="IPR000182">
    <property type="entry name" value="GNAT_dom"/>
</dbReference>
<feature type="domain" description="N-acetyltransferase" evidence="3">
    <location>
        <begin position="9"/>
        <end position="161"/>
    </location>
</feature>
<gene>
    <name evidence="4" type="ORF">EI998_10045</name>
</gene>
<proteinExistence type="predicted"/>
<organism evidence="4 5">
    <name type="scientific">Streptococcus suis</name>
    <dbReference type="NCBI Taxonomy" id="1307"/>
    <lineage>
        <taxon>Bacteria</taxon>
        <taxon>Bacillati</taxon>
        <taxon>Bacillota</taxon>
        <taxon>Bacilli</taxon>
        <taxon>Lactobacillales</taxon>
        <taxon>Streptococcaceae</taxon>
        <taxon>Streptococcus</taxon>
    </lineage>
</organism>
<dbReference type="Proteomes" id="UP000274117">
    <property type="component" value="Unassembled WGS sequence"/>
</dbReference>
<dbReference type="Pfam" id="PF00583">
    <property type="entry name" value="Acetyltransf_1"/>
    <property type="match status" value="1"/>
</dbReference>
<comment type="caution">
    <text evidence="4">The sequence shown here is derived from an EMBL/GenBank/DDBJ whole genome shotgun (WGS) entry which is preliminary data.</text>
</comment>
<evidence type="ECO:0000259" key="3">
    <source>
        <dbReference type="PROSITE" id="PS51186"/>
    </source>
</evidence>
<dbReference type="InterPro" id="IPR008125">
    <property type="entry name" value="Streptothricin_AcTrfase"/>
</dbReference>
<accession>A0A3R8R9R1</accession>
<dbReference type="GO" id="GO:0016747">
    <property type="term" value="F:acyltransferase activity, transferring groups other than amino-acyl groups"/>
    <property type="evidence" value="ECO:0007669"/>
    <property type="project" value="InterPro"/>
</dbReference>
<dbReference type="EMBL" id="RSDO01000028">
    <property type="protein sequence ID" value="RRR50636.1"/>
    <property type="molecule type" value="Genomic_DNA"/>
</dbReference>
<evidence type="ECO:0000256" key="2">
    <source>
        <dbReference type="ARBA" id="ARBA00023315"/>
    </source>
</evidence>